<accession>A0ABV6GCJ3</accession>
<organism evidence="2 3">
    <name type="scientific">Metabacillus herbersteinensis</name>
    <dbReference type="NCBI Taxonomy" id="283816"/>
    <lineage>
        <taxon>Bacteria</taxon>
        <taxon>Bacillati</taxon>
        <taxon>Bacillota</taxon>
        <taxon>Bacilli</taxon>
        <taxon>Bacillales</taxon>
        <taxon>Bacillaceae</taxon>
        <taxon>Metabacillus</taxon>
    </lineage>
</organism>
<comment type="caution">
    <text evidence="2">The sequence shown here is derived from an EMBL/GenBank/DDBJ whole genome shotgun (WGS) entry which is preliminary data.</text>
</comment>
<reference evidence="2 3" key="1">
    <citation type="submission" date="2024-09" db="EMBL/GenBank/DDBJ databases">
        <authorList>
            <person name="Sun Q."/>
            <person name="Mori K."/>
        </authorList>
    </citation>
    <scope>NUCLEOTIDE SEQUENCE [LARGE SCALE GENOMIC DNA]</scope>
    <source>
        <strain evidence="2 3">CCM 7228</strain>
    </source>
</reference>
<protein>
    <submittedName>
        <fullName evidence="2">Helix-turn-helix transcriptional regulator</fullName>
    </submittedName>
</protein>
<dbReference type="PROSITE" id="PS50943">
    <property type="entry name" value="HTH_CROC1"/>
    <property type="match status" value="1"/>
</dbReference>
<dbReference type="CDD" id="cd00093">
    <property type="entry name" value="HTH_XRE"/>
    <property type="match status" value="1"/>
</dbReference>
<evidence type="ECO:0000313" key="3">
    <source>
        <dbReference type="Proteomes" id="UP001589854"/>
    </source>
</evidence>
<proteinExistence type="predicted"/>
<dbReference type="Pfam" id="PF01381">
    <property type="entry name" value="HTH_3"/>
    <property type="match status" value="1"/>
</dbReference>
<dbReference type="EMBL" id="JBHLVO010000003">
    <property type="protein sequence ID" value="MFC0271146.1"/>
    <property type="molecule type" value="Genomic_DNA"/>
</dbReference>
<gene>
    <name evidence="2" type="ORF">ACFFIX_06730</name>
</gene>
<dbReference type="SMART" id="SM00530">
    <property type="entry name" value="HTH_XRE"/>
    <property type="match status" value="1"/>
</dbReference>
<dbReference type="InterPro" id="IPR001387">
    <property type="entry name" value="Cro/C1-type_HTH"/>
</dbReference>
<dbReference type="SUPFAM" id="SSF47413">
    <property type="entry name" value="lambda repressor-like DNA-binding domains"/>
    <property type="match status" value="1"/>
</dbReference>
<feature type="domain" description="HTH cro/C1-type" evidence="1">
    <location>
        <begin position="18"/>
        <end position="58"/>
    </location>
</feature>
<sequence>MTKVGRVIEEEGYRKGWVAKKAKIAPGTLSKIISGESEPSLRVALKLSRVLNKTVEELWGHLIDEDIKKPSE</sequence>
<evidence type="ECO:0000259" key="1">
    <source>
        <dbReference type="PROSITE" id="PS50943"/>
    </source>
</evidence>
<name>A0ABV6GCJ3_9BACI</name>
<dbReference type="Gene3D" id="1.10.260.40">
    <property type="entry name" value="lambda repressor-like DNA-binding domains"/>
    <property type="match status" value="1"/>
</dbReference>
<dbReference type="InterPro" id="IPR010982">
    <property type="entry name" value="Lambda_DNA-bd_dom_sf"/>
</dbReference>
<evidence type="ECO:0000313" key="2">
    <source>
        <dbReference type="EMBL" id="MFC0271146.1"/>
    </source>
</evidence>
<dbReference type="Proteomes" id="UP001589854">
    <property type="component" value="Unassembled WGS sequence"/>
</dbReference>
<keyword evidence="3" id="KW-1185">Reference proteome</keyword>
<dbReference type="RefSeq" id="WP_378931880.1">
    <property type="nucleotide sequence ID" value="NZ_JBHLVO010000003.1"/>
</dbReference>